<evidence type="ECO:0000313" key="2">
    <source>
        <dbReference type="Proteomes" id="UP000680679"/>
    </source>
</evidence>
<name>A0ABN6GFJ4_9GAMM</name>
<dbReference type="EMBL" id="AP024563">
    <property type="protein sequence ID" value="BCU06661.1"/>
    <property type="molecule type" value="Genomic_DNA"/>
</dbReference>
<dbReference type="Proteomes" id="UP000680679">
    <property type="component" value="Chromosome"/>
</dbReference>
<proteinExistence type="predicted"/>
<gene>
    <name evidence="1" type="ORF">Atep_13380</name>
</gene>
<accession>A0ABN6GFJ4</accession>
<protein>
    <recommendedName>
        <fullName evidence="3">Amino acid ABC transporter substrate-binding protein</fullName>
    </recommendedName>
</protein>
<sequence length="53" mass="5802">MHATHTPRFVGLTRSLLGFVLTVLVLLPAAWADARVLRVIGDENYPPYLSGPV</sequence>
<keyword evidence="2" id="KW-1185">Reference proteome</keyword>
<evidence type="ECO:0000313" key="1">
    <source>
        <dbReference type="EMBL" id="BCU06661.1"/>
    </source>
</evidence>
<evidence type="ECO:0008006" key="3">
    <source>
        <dbReference type="Google" id="ProtNLM"/>
    </source>
</evidence>
<dbReference type="RefSeq" id="WP_213381065.1">
    <property type="nucleotide sequence ID" value="NZ_AP024563.1"/>
</dbReference>
<reference evidence="1 2" key="1">
    <citation type="submission" date="2021-04" db="EMBL/GenBank/DDBJ databases">
        <title>Complete genome sequencing of Allochromatium tepidum strain NZ.</title>
        <authorList>
            <person name="Tsukatani Y."/>
            <person name="Mori H."/>
        </authorList>
    </citation>
    <scope>NUCLEOTIDE SEQUENCE [LARGE SCALE GENOMIC DNA]</scope>
    <source>
        <strain evidence="1 2">NZ</strain>
    </source>
</reference>
<organism evidence="1 2">
    <name type="scientific">Allochromatium tepidum</name>
    <dbReference type="NCBI Taxonomy" id="553982"/>
    <lineage>
        <taxon>Bacteria</taxon>
        <taxon>Pseudomonadati</taxon>
        <taxon>Pseudomonadota</taxon>
        <taxon>Gammaproteobacteria</taxon>
        <taxon>Chromatiales</taxon>
        <taxon>Chromatiaceae</taxon>
        <taxon>Allochromatium</taxon>
    </lineage>
</organism>